<evidence type="ECO:0000256" key="1">
    <source>
        <dbReference type="SAM" id="Coils"/>
    </source>
</evidence>
<sequence>MSPRYHAMDTQWFITASPQAQQTIVDLRIANIKQSIRKTKRTLMALQDSAEKLILEQSETIDDTARGEAETQGKLQNQLKQLDERIQAVTDVLRRLFECEHVLLERLHQSKRGISF</sequence>
<organism evidence="2 3">
    <name type="scientific">Tieghemiomyces parasiticus</name>
    <dbReference type="NCBI Taxonomy" id="78921"/>
    <lineage>
        <taxon>Eukaryota</taxon>
        <taxon>Fungi</taxon>
        <taxon>Fungi incertae sedis</taxon>
        <taxon>Zoopagomycota</taxon>
        <taxon>Kickxellomycotina</taxon>
        <taxon>Dimargaritomycetes</taxon>
        <taxon>Dimargaritales</taxon>
        <taxon>Dimargaritaceae</taxon>
        <taxon>Tieghemiomyces</taxon>
    </lineage>
</organism>
<keyword evidence="1" id="KW-0175">Coiled coil</keyword>
<dbReference type="Proteomes" id="UP001150569">
    <property type="component" value="Unassembled WGS sequence"/>
</dbReference>
<evidence type="ECO:0000313" key="2">
    <source>
        <dbReference type="EMBL" id="KAJ1912148.1"/>
    </source>
</evidence>
<evidence type="ECO:0000313" key="3">
    <source>
        <dbReference type="Proteomes" id="UP001150569"/>
    </source>
</evidence>
<proteinExistence type="predicted"/>
<dbReference type="AlphaFoldDB" id="A0A9W7ZSU9"/>
<feature type="coiled-coil region" evidence="1">
    <location>
        <begin position="29"/>
        <end position="92"/>
    </location>
</feature>
<dbReference type="EMBL" id="JANBPT010000860">
    <property type="protein sequence ID" value="KAJ1912148.1"/>
    <property type="molecule type" value="Genomic_DNA"/>
</dbReference>
<protein>
    <submittedName>
        <fullName evidence="2">Uncharacterized protein</fullName>
    </submittedName>
</protein>
<keyword evidence="3" id="KW-1185">Reference proteome</keyword>
<comment type="caution">
    <text evidence="2">The sequence shown here is derived from an EMBL/GenBank/DDBJ whole genome shotgun (WGS) entry which is preliminary data.</text>
</comment>
<name>A0A9W7ZSU9_9FUNG</name>
<accession>A0A9W7ZSU9</accession>
<reference evidence="2" key="1">
    <citation type="submission" date="2022-07" db="EMBL/GenBank/DDBJ databases">
        <title>Phylogenomic reconstructions and comparative analyses of Kickxellomycotina fungi.</title>
        <authorList>
            <person name="Reynolds N.K."/>
            <person name="Stajich J.E."/>
            <person name="Barry K."/>
            <person name="Grigoriev I.V."/>
            <person name="Crous P."/>
            <person name="Smith M.E."/>
        </authorList>
    </citation>
    <scope>NUCLEOTIDE SEQUENCE</scope>
    <source>
        <strain evidence="2">RSA 861</strain>
    </source>
</reference>
<gene>
    <name evidence="2" type="ORF">IWQ60_009795</name>
</gene>